<organism evidence="1 2">
    <name type="scientific">Fusarium equiseti</name>
    <name type="common">Fusarium scirpi</name>
    <dbReference type="NCBI Taxonomy" id="61235"/>
    <lineage>
        <taxon>Eukaryota</taxon>
        <taxon>Fungi</taxon>
        <taxon>Dikarya</taxon>
        <taxon>Ascomycota</taxon>
        <taxon>Pezizomycotina</taxon>
        <taxon>Sordariomycetes</taxon>
        <taxon>Hypocreomycetidae</taxon>
        <taxon>Hypocreales</taxon>
        <taxon>Nectriaceae</taxon>
        <taxon>Fusarium</taxon>
        <taxon>Fusarium incarnatum-equiseti species complex</taxon>
    </lineage>
</organism>
<dbReference type="Proteomes" id="UP001152024">
    <property type="component" value="Unassembled WGS sequence"/>
</dbReference>
<dbReference type="EMBL" id="JAOQBH010000014">
    <property type="protein sequence ID" value="KAJ4125399.1"/>
    <property type="molecule type" value="Genomic_DNA"/>
</dbReference>
<evidence type="ECO:0000313" key="1">
    <source>
        <dbReference type="EMBL" id="KAJ4125399.1"/>
    </source>
</evidence>
<keyword evidence="2" id="KW-1185">Reference proteome</keyword>
<comment type="caution">
    <text evidence="1">The sequence shown here is derived from an EMBL/GenBank/DDBJ whole genome shotgun (WGS) entry which is preliminary data.</text>
</comment>
<gene>
    <name evidence="1" type="ORF">NW768_009016</name>
</gene>
<name>A0ABQ8R3S8_FUSEQ</name>
<sequence length="183" mass="19336">MNLPIPFPKKNSNIIISSRGGDLQQPQPSTNLGGVTQHHYPTEGGGGFFTPTAGQHFQAAQRHRYSQYSAGAGLAALEEATYENYGHHYRYNSSSPRGLGLTPCKAYVPRGGSPSRGRPTPALPGEGNISYHHGGGYGGGAYSGAGFASYNAYAPHGSINGDRTVSHFDRDPFVDASVVLKQG</sequence>
<evidence type="ECO:0000313" key="2">
    <source>
        <dbReference type="Proteomes" id="UP001152024"/>
    </source>
</evidence>
<accession>A0ABQ8R3S8</accession>
<reference evidence="1" key="1">
    <citation type="submission" date="2022-09" db="EMBL/GenBank/DDBJ databases">
        <title>Fusarium specimens isolated from Avocado Roots.</title>
        <authorList>
            <person name="Stajich J."/>
            <person name="Roper C."/>
            <person name="Heimlech-Rivalta G."/>
        </authorList>
    </citation>
    <scope>NUCLEOTIDE SEQUENCE</scope>
    <source>
        <strain evidence="1">CF00095</strain>
    </source>
</reference>
<protein>
    <submittedName>
        <fullName evidence="1">Uncharacterized protein</fullName>
    </submittedName>
</protein>
<proteinExistence type="predicted"/>